<dbReference type="Proteomes" id="UP000095287">
    <property type="component" value="Unplaced"/>
</dbReference>
<protein>
    <submittedName>
        <fullName evidence="2">ERAP1_C domain-containing protein</fullName>
    </submittedName>
</protein>
<evidence type="ECO:0000313" key="2">
    <source>
        <dbReference type="WBParaSite" id="L893_g31832.t2"/>
    </source>
</evidence>
<organism evidence="1 2">
    <name type="scientific">Steinernema glaseri</name>
    <dbReference type="NCBI Taxonomy" id="37863"/>
    <lineage>
        <taxon>Eukaryota</taxon>
        <taxon>Metazoa</taxon>
        <taxon>Ecdysozoa</taxon>
        <taxon>Nematoda</taxon>
        <taxon>Chromadorea</taxon>
        <taxon>Rhabditida</taxon>
        <taxon>Tylenchina</taxon>
        <taxon>Panagrolaimomorpha</taxon>
        <taxon>Strongyloidoidea</taxon>
        <taxon>Steinernematidae</taxon>
        <taxon>Steinernema</taxon>
    </lineage>
</organism>
<sequence length="195" mass="22042">MPIWTKPSSSTSITCGDFIVSFGQERIQACLESLSKKRKTYKGGFPKAKTTNIATTWYVIDKALRTPGPLEKALRMVYFALAEKSSTEVTPAIERYLKSINMDRVLVLQKFLIEYLSDADVEENAVARLNASLVPFELKAANLKSVVPPGYHEFIESYWEHLKRSTTPGLKEVCLPENYDAEGLVKKYKTGRILR</sequence>
<dbReference type="AlphaFoldDB" id="A0A1I8A164"/>
<accession>A0A1I8A164</accession>
<dbReference type="WBParaSite" id="L893_g31832.t2">
    <property type="protein sequence ID" value="L893_g31832.t2"/>
    <property type="gene ID" value="L893_g31832"/>
</dbReference>
<keyword evidence="1" id="KW-1185">Reference proteome</keyword>
<proteinExistence type="predicted"/>
<reference evidence="2" key="1">
    <citation type="submission" date="2016-11" db="UniProtKB">
        <authorList>
            <consortium name="WormBaseParasite"/>
        </authorList>
    </citation>
    <scope>IDENTIFICATION</scope>
</reference>
<evidence type="ECO:0000313" key="1">
    <source>
        <dbReference type="Proteomes" id="UP000095287"/>
    </source>
</evidence>
<name>A0A1I8A164_9BILA</name>